<organism evidence="2 3">
    <name type="scientific">Hydrogenovibrio crunogenus</name>
    <dbReference type="NCBI Taxonomy" id="39765"/>
    <lineage>
        <taxon>Bacteria</taxon>
        <taxon>Pseudomonadati</taxon>
        <taxon>Pseudomonadota</taxon>
        <taxon>Gammaproteobacteria</taxon>
        <taxon>Thiotrichales</taxon>
        <taxon>Piscirickettsiaceae</taxon>
        <taxon>Hydrogenovibrio</taxon>
    </lineage>
</organism>
<gene>
    <name evidence="2" type="ORF">GHNINEIG_01926</name>
</gene>
<accession>A0A4P7P1C8</accession>
<feature type="transmembrane region" description="Helical" evidence="1">
    <location>
        <begin position="21"/>
        <end position="50"/>
    </location>
</feature>
<reference evidence="2 3" key="1">
    <citation type="submission" date="2018-08" db="EMBL/GenBank/DDBJ databases">
        <title>Horizontal acquisition of hydrogen conversion ability and other habitat adaptations in Hydrogenovibrio crunogenus strains.</title>
        <authorList>
            <person name="Gonnella G."/>
            <person name="Adam N."/>
            <person name="Perner M."/>
        </authorList>
    </citation>
    <scope>NUCLEOTIDE SEQUENCE [LARGE SCALE GENOMIC DNA]</scope>
    <source>
        <strain evidence="2 3">SP-41</strain>
    </source>
</reference>
<dbReference type="Proteomes" id="UP000296201">
    <property type="component" value="Chromosome"/>
</dbReference>
<feature type="transmembrane region" description="Helical" evidence="1">
    <location>
        <begin position="56"/>
        <end position="72"/>
    </location>
</feature>
<protein>
    <submittedName>
        <fullName evidence="2">Uncharacterized protein</fullName>
    </submittedName>
</protein>
<keyword evidence="3" id="KW-1185">Reference proteome</keyword>
<proteinExistence type="predicted"/>
<evidence type="ECO:0000313" key="2">
    <source>
        <dbReference type="EMBL" id="QBZ83858.1"/>
    </source>
</evidence>
<keyword evidence="1" id="KW-0472">Membrane</keyword>
<dbReference type="EMBL" id="CP032096">
    <property type="protein sequence ID" value="QBZ83858.1"/>
    <property type="molecule type" value="Genomic_DNA"/>
</dbReference>
<keyword evidence="1" id="KW-1133">Transmembrane helix</keyword>
<evidence type="ECO:0000256" key="1">
    <source>
        <dbReference type="SAM" id="Phobius"/>
    </source>
</evidence>
<keyword evidence="1" id="KW-0812">Transmembrane</keyword>
<sequence length="87" mass="10514">MNWFLKCPSLKVCSFGMVMTFFYPAILMLPSKLGFIAMSLFHIFVLYLIWQWDVSYAGLFLFMILLGVLYQVRKRWNIDYLWVRRSQ</sequence>
<dbReference type="AlphaFoldDB" id="A0A4P7P1C8"/>
<evidence type="ECO:0000313" key="3">
    <source>
        <dbReference type="Proteomes" id="UP000296201"/>
    </source>
</evidence>
<name>A0A4P7P1C8_9GAMM</name>